<organism evidence="7 8">
    <name type="scientific">Mahella australiensis (strain DSM 15567 / CIP 107919 / 50-1 BON)</name>
    <dbReference type="NCBI Taxonomy" id="697281"/>
    <lineage>
        <taxon>Bacteria</taxon>
        <taxon>Bacillati</taxon>
        <taxon>Bacillota</taxon>
        <taxon>Clostridia</taxon>
        <taxon>Thermoanaerobacterales</taxon>
        <taxon>Thermoanaerobacterales Family IV. Incertae Sedis</taxon>
        <taxon>Mahella</taxon>
    </lineage>
</organism>
<dbReference type="GO" id="GO:0051287">
    <property type="term" value="F:NAD binding"/>
    <property type="evidence" value="ECO:0007669"/>
    <property type="project" value="InterPro"/>
</dbReference>
<dbReference type="OrthoDB" id="9801783at2"/>
<dbReference type="GO" id="GO:0050570">
    <property type="term" value="F:4-hydroxythreonine-4-phosphate dehydrogenase activity"/>
    <property type="evidence" value="ECO:0007669"/>
    <property type="project" value="UniProtKB-EC"/>
</dbReference>
<comment type="similarity">
    <text evidence="2">Belongs to the PdxA family. PdxA2 subfamily.</text>
</comment>
<dbReference type="AlphaFoldDB" id="F3ZVB4"/>
<evidence type="ECO:0000256" key="4">
    <source>
        <dbReference type="ARBA" id="ARBA00022723"/>
    </source>
</evidence>
<dbReference type="EMBL" id="CP002360">
    <property type="protein sequence ID" value="AEE95264.1"/>
    <property type="molecule type" value="Genomic_DNA"/>
</dbReference>
<dbReference type="PANTHER" id="PTHR30004:SF6">
    <property type="entry name" value="D-THREONATE 4-PHOSPHATE DEHYDROGENASE"/>
    <property type="match status" value="1"/>
</dbReference>
<gene>
    <name evidence="7" type="ordered locus">Mahau_0041</name>
</gene>
<reference evidence="8" key="1">
    <citation type="submission" date="2010-11" db="EMBL/GenBank/DDBJ databases">
        <title>The complete genome of Mahella australiensis DSM 15567.</title>
        <authorList>
            <consortium name="US DOE Joint Genome Institute (JGI-PGF)"/>
            <person name="Lucas S."/>
            <person name="Copeland A."/>
            <person name="Lapidus A."/>
            <person name="Bruce D."/>
            <person name="Goodwin L."/>
            <person name="Pitluck S."/>
            <person name="Kyrpides N."/>
            <person name="Mavromatis K."/>
            <person name="Pagani I."/>
            <person name="Ivanova N."/>
            <person name="Teshima H."/>
            <person name="Brettin T."/>
            <person name="Detter J.C."/>
            <person name="Han C."/>
            <person name="Tapia R."/>
            <person name="Land M."/>
            <person name="Hauser L."/>
            <person name="Markowitz V."/>
            <person name="Cheng J.-F."/>
            <person name="Hugenholtz P."/>
            <person name="Woyke T."/>
            <person name="Wu D."/>
            <person name="Spring S."/>
            <person name="Pukall R."/>
            <person name="Steenblock K."/>
            <person name="Schneider S."/>
            <person name="Klenk H.-P."/>
            <person name="Eisen J.A."/>
        </authorList>
    </citation>
    <scope>NUCLEOTIDE SEQUENCE [LARGE SCALE GENOMIC DNA]</scope>
    <source>
        <strain evidence="8">DSM 15567 / CIP 107919 / 50-1 BON</strain>
    </source>
</reference>
<keyword evidence="4" id="KW-0479">Metal-binding</keyword>
<dbReference type="Pfam" id="PF04166">
    <property type="entry name" value="PdxA"/>
    <property type="match status" value="1"/>
</dbReference>
<sequence>MDKPIIAVTAGDPAGIGPEIAIKALNQEDIYEICRPVLICSHDVVDNIMHICGINADIHDIYSPEQGVYKHGIIDLINTGDVKASDIEMGKISALSGMAGSRYIEKAVELAISKKVGAIATGPINKEAWKLAGVPYIGHTEMLGGMTGVADPLTMFQVKELRVFFLTRHVSLKKACSMITYDRVYGYIKRCDKALRQLGIEQPRQAVAGLNPHAGEHGLFGDEESAIIEPAIKGAKAEGFEVYGPLPADSVFMLALHGSYDAVLSMYHDQGHIAAKMVDFERTVALTLGLPFLRTSVDHGTAFDIAGKGIASAVSMAEAIRVAARYARMYSA</sequence>
<dbReference type="NCBIfam" id="TIGR00557">
    <property type="entry name" value="pdxA"/>
    <property type="match status" value="1"/>
</dbReference>
<dbReference type="InterPro" id="IPR005255">
    <property type="entry name" value="PdxA_fam"/>
</dbReference>
<evidence type="ECO:0000313" key="8">
    <source>
        <dbReference type="Proteomes" id="UP000008457"/>
    </source>
</evidence>
<evidence type="ECO:0000256" key="3">
    <source>
        <dbReference type="ARBA" id="ARBA00011738"/>
    </source>
</evidence>
<evidence type="ECO:0000256" key="2">
    <source>
        <dbReference type="ARBA" id="ARBA00009464"/>
    </source>
</evidence>
<dbReference type="Proteomes" id="UP000008457">
    <property type="component" value="Chromosome"/>
</dbReference>
<name>F3ZVB4_MAHA5</name>
<dbReference type="STRING" id="697281.Mahau_0041"/>
<comment type="cofactor">
    <cofactor evidence="1">
        <name>a divalent metal cation</name>
        <dbReference type="ChEBI" id="CHEBI:60240"/>
    </cofactor>
</comment>
<keyword evidence="8" id="KW-1185">Reference proteome</keyword>
<evidence type="ECO:0000256" key="5">
    <source>
        <dbReference type="ARBA" id="ARBA00023002"/>
    </source>
</evidence>
<dbReference type="SUPFAM" id="SSF53659">
    <property type="entry name" value="Isocitrate/Isopropylmalate dehydrogenase-like"/>
    <property type="match status" value="1"/>
</dbReference>
<dbReference type="eggNOG" id="COG1995">
    <property type="taxonomic scope" value="Bacteria"/>
</dbReference>
<dbReference type="EC" id="1.1.1.262" evidence="7"/>
<dbReference type="Gene3D" id="3.40.718.10">
    <property type="entry name" value="Isopropylmalate Dehydrogenase"/>
    <property type="match status" value="1"/>
</dbReference>
<dbReference type="PANTHER" id="PTHR30004">
    <property type="entry name" value="4-HYDROXYTHREONINE-4-PHOSPHATE DEHYDROGENASE"/>
    <property type="match status" value="1"/>
</dbReference>
<dbReference type="KEGG" id="mas:Mahau_0041"/>
<proteinExistence type="inferred from homology"/>
<reference evidence="7 8" key="2">
    <citation type="journal article" date="2011" name="Stand. Genomic Sci.">
        <title>Complete genome sequence of Mahella australiensis type strain (50-1 BON).</title>
        <authorList>
            <person name="Sikorski J."/>
            <person name="Teshima H."/>
            <person name="Nolan M."/>
            <person name="Lucas S."/>
            <person name="Hammon N."/>
            <person name="Deshpande S."/>
            <person name="Cheng J.F."/>
            <person name="Pitluck S."/>
            <person name="Liolios K."/>
            <person name="Pagani I."/>
            <person name="Ivanova N."/>
            <person name="Huntemann M."/>
            <person name="Mavromatis K."/>
            <person name="Ovchinikova G."/>
            <person name="Pati A."/>
            <person name="Tapia R."/>
            <person name="Han C."/>
            <person name="Goodwin L."/>
            <person name="Chen A."/>
            <person name="Palaniappan K."/>
            <person name="Land M."/>
            <person name="Hauser L."/>
            <person name="Ngatchou-Djao O.D."/>
            <person name="Rohde M."/>
            <person name="Pukall R."/>
            <person name="Spring S."/>
            <person name="Abt B."/>
            <person name="Goker M."/>
            <person name="Detter J.C."/>
            <person name="Woyke T."/>
            <person name="Bristow J."/>
            <person name="Markowitz V."/>
            <person name="Hugenholtz P."/>
            <person name="Eisen J.A."/>
            <person name="Kyrpides N.C."/>
            <person name="Klenk H.P."/>
            <person name="Lapidus A."/>
        </authorList>
    </citation>
    <scope>NUCLEOTIDE SEQUENCE [LARGE SCALE GENOMIC DNA]</scope>
    <source>
        <strain evidence="8">DSM 15567 / CIP 107919 / 50-1 BON</strain>
    </source>
</reference>
<evidence type="ECO:0000256" key="1">
    <source>
        <dbReference type="ARBA" id="ARBA00001968"/>
    </source>
</evidence>
<protein>
    <submittedName>
        <fullName evidence="7">4-hydroxythreonine-4-phosphate dehydrogenase</fullName>
        <ecNumber evidence="7">1.1.1.262</ecNumber>
    </submittedName>
</protein>
<dbReference type="NCBIfam" id="NF002992">
    <property type="entry name" value="PRK03743.1"/>
    <property type="match status" value="1"/>
</dbReference>
<keyword evidence="6" id="KW-0520">NAD</keyword>
<dbReference type="HOGENOM" id="CLU_040168_1_0_9"/>
<dbReference type="GO" id="GO:0046872">
    <property type="term" value="F:metal ion binding"/>
    <property type="evidence" value="ECO:0007669"/>
    <property type="project" value="UniProtKB-KW"/>
</dbReference>
<comment type="subunit">
    <text evidence="3">Homodimer.</text>
</comment>
<evidence type="ECO:0000256" key="6">
    <source>
        <dbReference type="ARBA" id="ARBA00023027"/>
    </source>
</evidence>
<keyword evidence="5 7" id="KW-0560">Oxidoreductase</keyword>
<accession>F3ZVB4</accession>
<evidence type="ECO:0000313" key="7">
    <source>
        <dbReference type="EMBL" id="AEE95264.1"/>
    </source>
</evidence>